<evidence type="ECO:0000259" key="4">
    <source>
        <dbReference type="Pfam" id="PF22039"/>
    </source>
</evidence>
<dbReference type="InterPro" id="IPR054418">
    <property type="entry name" value="MQNX/HUTI_composite_N"/>
</dbReference>
<evidence type="ECO:0000256" key="3">
    <source>
        <dbReference type="ARBA" id="ARBA00022833"/>
    </source>
</evidence>
<evidence type="ECO:0000313" key="6">
    <source>
        <dbReference type="Proteomes" id="UP001220022"/>
    </source>
</evidence>
<feature type="domain" description="Aminodeoxyfutalosine deaminase/Imidazolonepropionase-like composite" evidence="4">
    <location>
        <begin position="23"/>
        <end position="47"/>
    </location>
</feature>
<dbReference type="Proteomes" id="UP001220022">
    <property type="component" value="Unassembled WGS sequence"/>
</dbReference>
<evidence type="ECO:0000256" key="1">
    <source>
        <dbReference type="ARBA" id="ARBA00022723"/>
    </source>
</evidence>
<sequence length="148" mass="15991">MLTIHAATALRRTLDEEPVVDEAVAVSDDRIAAIGPLAELVERYPQARVRRWPGTLGPALVHEDRVPAAPTPRERIHALLRLGATAVRADRVPDPELRVAARRSGVAVLEAPRPPTLVPSARADLAVFDDEGTCVATVLAGRVMHRRA</sequence>
<dbReference type="Pfam" id="PF22039">
    <property type="entry name" value="HUTI_composite_bact"/>
    <property type="match status" value="1"/>
</dbReference>
<keyword evidence="2" id="KW-0378">Hydrolase</keyword>
<reference evidence="5 6" key="1">
    <citation type="submission" date="2023-03" db="EMBL/GenBank/DDBJ databases">
        <title>Draft genome sequence of type strain Streptomyces ferralitis JCM 14344.</title>
        <authorList>
            <person name="Klaysubun C."/>
            <person name="Duangmal K."/>
        </authorList>
    </citation>
    <scope>NUCLEOTIDE SEQUENCE [LARGE SCALE GENOMIC DNA]</scope>
    <source>
        <strain evidence="5 6">JCM 14344</strain>
    </source>
</reference>
<proteinExistence type="predicted"/>
<keyword evidence="3" id="KW-0862">Zinc</keyword>
<dbReference type="RefSeq" id="WP_275819837.1">
    <property type="nucleotide sequence ID" value="NZ_BAAANM010000002.1"/>
</dbReference>
<comment type="caution">
    <text evidence="5">The sequence shown here is derived from an EMBL/GenBank/DDBJ whole genome shotgun (WGS) entry which is preliminary data.</text>
</comment>
<evidence type="ECO:0000313" key="5">
    <source>
        <dbReference type="EMBL" id="MDF2259843.1"/>
    </source>
</evidence>
<dbReference type="InterPro" id="IPR011059">
    <property type="entry name" value="Metal-dep_hydrolase_composite"/>
</dbReference>
<dbReference type="EMBL" id="JARHTQ010000026">
    <property type="protein sequence ID" value="MDF2259843.1"/>
    <property type="molecule type" value="Genomic_DNA"/>
</dbReference>
<name>A0ABT5Z7Z8_9ACTN</name>
<protein>
    <recommendedName>
        <fullName evidence="4">Aminodeoxyfutalosine deaminase/Imidazolonepropionase-like composite domain-containing protein</fullName>
    </recommendedName>
</protein>
<organism evidence="5 6">
    <name type="scientific">Streptantibioticus ferralitis</name>
    <dbReference type="NCBI Taxonomy" id="236510"/>
    <lineage>
        <taxon>Bacteria</taxon>
        <taxon>Bacillati</taxon>
        <taxon>Actinomycetota</taxon>
        <taxon>Actinomycetes</taxon>
        <taxon>Kitasatosporales</taxon>
        <taxon>Streptomycetaceae</taxon>
        <taxon>Streptantibioticus</taxon>
    </lineage>
</organism>
<keyword evidence="6" id="KW-1185">Reference proteome</keyword>
<accession>A0ABT5Z7Z8</accession>
<keyword evidence="1" id="KW-0479">Metal-binding</keyword>
<gene>
    <name evidence="5" type="ORF">P2L57_30190</name>
</gene>
<dbReference type="SUPFAM" id="SSF51338">
    <property type="entry name" value="Composite domain of metallo-dependent hydrolases"/>
    <property type="match status" value="1"/>
</dbReference>
<evidence type="ECO:0000256" key="2">
    <source>
        <dbReference type="ARBA" id="ARBA00022801"/>
    </source>
</evidence>